<sequence>MHIDPPILYSHFLKNTPGCFQKSDPRLIWGKVINLKAKSFPDCEGLTFCGLVDTDGISITLIFKHPDALKRGCMKCFVKPSVEDSATDSSMPDSPYIDTIPQDQLA</sequence>
<evidence type="ECO:0000313" key="2">
    <source>
        <dbReference type="Proteomes" id="UP001140096"/>
    </source>
</evidence>
<gene>
    <name evidence="1" type="ORF">H4S07_004830</name>
</gene>
<proteinExistence type="predicted"/>
<organism evidence="1 2">
    <name type="scientific">Coemansia furcata</name>
    <dbReference type="NCBI Taxonomy" id="417177"/>
    <lineage>
        <taxon>Eukaryota</taxon>
        <taxon>Fungi</taxon>
        <taxon>Fungi incertae sedis</taxon>
        <taxon>Zoopagomycota</taxon>
        <taxon>Kickxellomycotina</taxon>
        <taxon>Kickxellomycetes</taxon>
        <taxon>Kickxellales</taxon>
        <taxon>Kickxellaceae</taxon>
        <taxon>Coemansia</taxon>
    </lineage>
</organism>
<reference evidence="1" key="1">
    <citation type="submission" date="2022-07" db="EMBL/GenBank/DDBJ databases">
        <title>Phylogenomic reconstructions and comparative analyses of Kickxellomycotina fungi.</title>
        <authorList>
            <person name="Reynolds N.K."/>
            <person name="Stajich J.E."/>
            <person name="Barry K."/>
            <person name="Grigoriev I.V."/>
            <person name="Crous P."/>
            <person name="Smith M.E."/>
        </authorList>
    </citation>
    <scope>NUCLEOTIDE SEQUENCE</scope>
    <source>
        <strain evidence="1">CBS 102833</strain>
    </source>
</reference>
<feature type="non-terminal residue" evidence="1">
    <location>
        <position position="106"/>
    </location>
</feature>
<dbReference type="Proteomes" id="UP001140096">
    <property type="component" value="Unassembled WGS sequence"/>
</dbReference>
<comment type="caution">
    <text evidence="1">The sequence shown here is derived from an EMBL/GenBank/DDBJ whole genome shotgun (WGS) entry which is preliminary data.</text>
</comment>
<protein>
    <submittedName>
        <fullName evidence="1">Uncharacterized protein</fullName>
    </submittedName>
</protein>
<accession>A0ACC1L6R0</accession>
<evidence type="ECO:0000313" key="1">
    <source>
        <dbReference type="EMBL" id="KAJ2801833.1"/>
    </source>
</evidence>
<name>A0ACC1L6R0_9FUNG</name>
<dbReference type="EMBL" id="JANBUP010002110">
    <property type="protein sequence ID" value="KAJ2801833.1"/>
    <property type="molecule type" value="Genomic_DNA"/>
</dbReference>
<keyword evidence="2" id="KW-1185">Reference proteome</keyword>